<keyword evidence="2" id="KW-1185">Reference proteome</keyword>
<proteinExistence type="predicted"/>
<sequence length="236" mass="26349">MVVFSFVPTAKRGFFVSSFSSRSSTCLPPLLDATIKNTNEAGEDICYVSVGLDGSYFLGTQKRNNHYGYTNFPPLLTLFEAASASSPGTFSSDSVRWISFTPDHKGYFMCFVLADQKPLYAWACLPESLNKILEGNAIEDNDVLNFVSFGKDGSWVLTIEGKKPMWDGVPKDLEERLRGSDTIATVALALDAEDEYFMEYEDGGIWMIIPKEWHRTVKPHLDDKGAIEQINVCLIL</sequence>
<reference evidence="1" key="1">
    <citation type="submission" date="2020-11" db="EMBL/GenBank/DDBJ databases">
        <authorList>
            <consortium name="DOE Joint Genome Institute"/>
            <person name="Ahrendt S."/>
            <person name="Riley R."/>
            <person name="Andreopoulos W."/>
            <person name="Labutti K."/>
            <person name="Pangilinan J."/>
            <person name="Ruiz-Duenas F.J."/>
            <person name="Barrasa J.M."/>
            <person name="Sanchez-Garcia M."/>
            <person name="Camarero S."/>
            <person name="Miyauchi S."/>
            <person name="Serrano A."/>
            <person name="Linde D."/>
            <person name="Babiker R."/>
            <person name="Drula E."/>
            <person name="Ayuso-Fernandez I."/>
            <person name="Pacheco R."/>
            <person name="Padilla G."/>
            <person name="Ferreira P."/>
            <person name="Barriuso J."/>
            <person name="Kellner H."/>
            <person name="Castanera R."/>
            <person name="Alfaro M."/>
            <person name="Ramirez L."/>
            <person name="Pisabarro A.G."/>
            <person name="Kuo A."/>
            <person name="Tritt A."/>
            <person name="Lipzen A."/>
            <person name="He G."/>
            <person name="Yan M."/>
            <person name="Ng V."/>
            <person name="Cullen D."/>
            <person name="Martin F."/>
            <person name="Rosso M.-N."/>
            <person name="Henrissat B."/>
            <person name="Hibbett D."/>
            <person name="Martinez A.T."/>
            <person name="Grigoriev I.V."/>
        </authorList>
    </citation>
    <scope>NUCLEOTIDE SEQUENCE</scope>
    <source>
        <strain evidence="1">CBS 506.95</strain>
    </source>
</reference>
<comment type="caution">
    <text evidence="1">The sequence shown here is derived from an EMBL/GenBank/DDBJ whole genome shotgun (WGS) entry which is preliminary data.</text>
</comment>
<name>A0A9P6E7E6_9AGAR</name>
<accession>A0A9P6E7E6</accession>
<organism evidence="1 2">
    <name type="scientific">Crepidotus variabilis</name>
    <dbReference type="NCBI Taxonomy" id="179855"/>
    <lineage>
        <taxon>Eukaryota</taxon>
        <taxon>Fungi</taxon>
        <taxon>Dikarya</taxon>
        <taxon>Basidiomycota</taxon>
        <taxon>Agaricomycotina</taxon>
        <taxon>Agaricomycetes</taxon>
        <taxon>Agaricomycetidae</taxon>
        <taxon>Agaricales</taxon>
        <taxon>Agaricineae</taxon>
        <taxon>Crepidotaceae</taxon>
        <taxon>Crepidotus</taxon>
    </lineage>
</organism>
<dbReference type="AlphaFoldDB" id="A0A9P6E7E6"/>
<evidence type="ECO:0000313" key="1">
    <source>
        <dbReference type="EMBL" id="KAF9524036.1"/>
    </source>
</evidence>
<dbReference type="EMBL" id="MU157906">
    <property type="protein sequence ID" value="KAF9524036.1"/>
    <property type="molecule type" value="Genomic_DNA"/>
</dbReference>
<gene>
    <name evidence="1" type="ORF">CPB83DRAFT_644988</name>
</gene>
<dbReference type="Proteomes" id="UP000807306">
    <property type="component" value="Unassembled WGS sequence"/>
</dbReference>
<dbReference type="OrthoDB" id="4764735at2759"/>
<protein>
    <submittedName>
        <fullName evidence="1">Uncharacterized protein</fullName>
    </submittedName>
</protein>
<evidence type="ECO:0000313" key="2">
    <source>
        <dbReference type="Proteomes" id="UP000807306"/>
    </source>
</evidence>